<dbReference type="EMBL" id="AWUE01020370">
    <property type="protein sequence ID" value="OMO68624.1"/>
    <property type="molecule type" value="Genomic_DNA"/>
</dbReference>
<dbReference type="Proteomes" id="UP000187203">
    <property type="component" value="Unassembled WGS sequence"/>
</dbReference>
<dbReference type="AlphaFoldDB" id="A0A1R3HE56"/>
<organism evidence="1 2">
    <name type="scientific">Corchorus olitorius</name>
    <dbReference type="NCBI Taxonomy" id="93759"/>
    <lineage>
        <taxon>Eukaryota</taxon>
        <taxon>Viridiplantae</taxon>
        <taxon>Streptophyta</taxon>
        <taxon>Embryophyta</taxon>
        <taxon>Tracheophyta</taxon>
        <taxon>Spermatophyta</taxon>
        <taxon>Magnoliopsida</taxon>
        <taxon>eudicotyledons</taxon>
        <taxon>Gunneridae</taxon>
        <taxon>Pentapetalae</taxon>
        <taxon>rosids</taxon>
        <taxon>malvids</taxon>
        <taxon>Malvales</taxon>
        <taxon>Malvaceae</taxon>
        <taxon>Grewioideae</taxon>
        <taxon>Apeibeae</taxon>
        <taxon>Corchorus</taxon>
    </lineage>
</organism>
<comment type="caution">
    <text evidence="1">The sequence shown here is derived from an EMBL/GenBank/DDBJ whole genome shotgun (WGS) entry which is preliminary data.</text>
</comment>
<protein>
    <submittedName>
        <fullName evidence="1">Uncharacterized protein</fullName>
    </submittedName>
</protein>
<accession>A0A1R3HE56</accession>
<name>A0A1R3HE56_9ROSI</name>
<gene>
    <name evidence="1" type="ORF">COLO4_29528</name>
</gene>
<reference evidence="2" key="1">
    <citation type="submission" date="2013-09" db="EMBL/GenBank/DDBJ databases">
        <title>Corchorus olitorius genome sequencing.</title>
        <authorList>
            <person name="Alam M."/>
            <person name="Haque M.S."/>
            <person name="Islam M.S."/>
            <person name="Emdad E.M."/>
            <person name="Islam M.M."/>
            <person name="Ahmed B."/>
            <person name="Halim A."/>
            <person name="Hossen Q.M.M."/>
            <person name="Hossain M.Z."/>
            <person name="Ahmed R."/>
            <person name="Khan M.M."/>
            <person name="Islam R."/>
            <person name="Rashid M.M."/>
            <person name="Khan S.A."/>
            <person name="Rahman M.S."/>
            <person name="Alam M."/>
            <person name="Yahiya A.S."/>
            <person name="Khan M.S."/>
            <person name="Azam M.S."/>
            <person name="Haque T."/>
            <person name="Lashkar M.Z.H."/>
            <person name="Akhand A.I."/>
            <person name="Morshed G."/>
            <person name="Roy S."/>
            <person name="Uddin K.S."/>
            <person name="Rabeya T."/>
            <person name="Hossain A.S."/>
            <person name="Chowdhury A."/>
            <person name="Snigdha A.R."/>
            <person name="Mortoza M.S."/>
            <person name="Matin S.A."/>
            <person name="Hoque S.M.E."/>
            <person name="Islam M.K."/>
            <person name="Roy D.K."/>
            <person name="Haider R."/>
            <person name="Moosa M.M."/>
            <person name="Elias S.M."/>
            <person name="Hasan A.M."/>
            <person name="Jahan S."/>
            <person name="Shafiuddin M."/>
            <person name="Mahmood N."/>
            <person name="Shommy N.S."/>
        </authorList>
    </citation>
    <scope>NUCLEOTIDE SEQUENCE [LARGE SCALE GENOMIC DNA]</scope>
    <source>
        <strain evidence="2">cv. O-4</strain>
    </source>
</reference>
<evidence type="ECO:0000313" key="2">
    <source>
        <dbReference type="Proteomes" id="UP000187203"/>
    </source>
</evidence>
<evidence type="ECO:0000313" key="1">
    <source>
        <dbReference type="EMBL" id="OMO68624.1"/>
    </source>
</evidence>
<keyword evidence="2" id="KW-1185">Reference proteome</keyword>
<sequence length="146" mass="15901">MALIPVPSQHSEIPSGWRKGNGTGILGWLQILMPPYPPPSLWNRSDGKFQPLVEHWNTTSNSVVGRSVAGYWVEWSTTSTILLFAVERGQVVHGGVIVAFNGCRLIAGVYWGEVPEGVHAAQVIQSPSVRILIYAIIGVLRAIGYV</sequence>
<proteinExistence type="predicted"/>